<comment type="caution">
    <text evidence="1">The sequence shown here is derived from an EMBL/GenBank/DDBJ whole genome shotgun (WGS) entry which is preliminary data.</text>
</comment>
<accession>A0A7W3M0A2</accession>
<dbReference type="AlphaFoldDB" id="A0A7W3M0A2"/>
<dbReference type="EMBL" id="JACJIA010000024">
    <property type="protein sequence ID" value="MBA8957473.1"/>
    <property type="molecule type" value="Genomic_DNA"/>
</dbReference>
<evidence type="ECO:0000313" key="2">
    <source>
        <dbReference type="Proteomes" id="UP000572680"/>
    </source>
</evidence>
<proteinExistence type="predicted"/>
<reference evidence="1 2" key="1">
    <citation type="submission" date="2020-08" db="EMBL/GenBank/DDBJ databases">
        <title>Genomic Encyclopedia of Type Strains, Phase IV (KMG-IV): sequencing the most valuable type-strain genomes for metagenomic binning, comparative biology and taxonomic classification.</title>
        <authorList>
            <person name="Goeker M."/>
        </authorList>
    </citation>
    <scope>NUCLEOTIDE SEQUENCE [LARGE SCALE GENOMIC DNA]</scope>
    <source>
        <strain evidence="1 2">DSM 44197</strain>
    </source>
</reference>
<sequence length="103" mass="10891">MTAAKATATRSVAINLGDAADAFLPTHRVANDNTRRAYALAIDRTIAAGGGRDRLLADVTDTGEALTALWSGRPSDLEPQSGRCRLLADPAHYREEGDCPAAR</sequence>
<organism evidence="1 2">
    <name type="scientific">Actinomadura namibiensis</name>
    <dbReference type="NCBI Taxonomy" id="182080"/>
    <lineage>
        <taxon>Bacteria</taxon>
        <taxon>Bacillati</taxon>
        <taxon>Actinomycetota</taxon>
        <taxon>Actinomycetes</taxon>
        <taxon>Streptosporangiales</taxon>
        <taxon>Thermomonosporaceae</taxon>
        <taxon>Actinomadura</taxon>
    </lineage>
</organism>
<protein>
    <submittedName>
        <fullName evidence="1">Uncharacterized protein</fullName>
    </submittedName>
</protein>
<dbReference type="Proteomes" id="UP000572680">
    <property type="component" value="Unassembled WGS sequence"/>
</dbReference>
<gene>
    <name evidence="1" type="ORF">HNR61_009166</name>
</gene>
<evidence type="ECO:0000313" key="1">
    <source>
        <dbReference type="EMBL" id="MBA8957473.1"/>
    </source>
</evidence>
<name>A0A7W3M0A2_ACTNM</name>
<keyword evidence="2" id="KW-1185">Reference proteome</keyword>